<reference evidence="2" key="1">
    <citation type="submission" date="2021-01" db="EMBL/GenBank/DDBJ databases">
        <authorList>
            <person name="Kaushik A."/>
        </authorList>
    </citation>
    <scope>NUCLEOTIDE SEQUENCE</scope>
    <source>
        <strain evidence="2">AG3-1AP</strain>
    </source>
</reference>
<evidence type="ECO:0000313" key="3">
    <source>
        <dbReference type="Proteomes" id="UP000663831"/>
    </source>
</evidence>
<comment type="caution">
    <text evidence="2">The sequence shown here is derived from an EMBL/GenBank/DDBJ whole genome shotgun (WGS) entry which is preliminary data.</text>
</comment>
<dbReference type="EMBL" id="CAJMWV010003047">
    <property type="protein sequence ID" value="CAE6475052.1"/>
    <property type="molecule type" value="Genomic_DNA"/>
</dbReference>
<accession>A0A8H3C6G5</accession>
<feature type="compositionally biased region" description="Polar residues" evidence="1">
    <location>
        <begin position="116"/>
        <end position="140"/>
    </location>
</feature>
<gene>
    <name evidence="2" type="ORF">RDB_LOCUS91285</name>
</gene>
<feature type="compositionally biased region" description="Basic and acidic residues" evidence="1">
    <location>
        <begin position="148"/>
        <end position="157"/>
    </location>
</feature>
<dbReference type="Proteomes" id="UP000663831">
    <property type="component" value="Unassembled WGS sequence"/>
</dbReference>
<name>A0A8H3C6G5_9AGAM</name>
<evidence type="ECO:0000256" key="1">
    <source>
        <dbReference type="SAM" id="MobiDB-lite"/>
    </source>
</evidence>
<evidence type="ECO:0000313" key="2">
    <source>
        <dbReference type="EMBL" id="CAE6475052.1"/>
    </source>
</evidence>
<organism evidence="2 3">
    <name type="scientific">Rhizoctonia solani</name>
    <dbReference type="NCBI Taxonomy" id="456999"/>
    <lineage>
        <taxon>Eukaryota</taxon>
        <taxon>Fungi</taxon>
        <taxon>Dikarya</taxon>
        <taxon>Basidiomycota</taxon>
        <taxon>Agaricomycotina</taxon>
        <taxon>Agaricomycetes</taxon>
        <taxon>Cantharellales</taxon>
        <taxon>Ceratobasidiaceae</taxon>
        <taxon>Rhizoctonia</taxon>
    </lineage>
</organism>
<dbReference type="AlphaFoldDB" id="A0A8H3C6G5"/>
<proteinExistence type="predicted"/>
<feature type="region of interest" description="Disordered" evidence="1">
    <location>
        <begin position="89"/>
        <end position="161"/>
    </location>
</feature>
<sequence>MTFGKTEQGVLVDLEDIAATIALASDALDTAANALTGTAGAVSDACGILEILRSELAKLTHGAAPLTKGSYELDSNDDHEVEINKGSLDQMSENGENGEVDDQQSTFGPDSESDGLVTSSLPHWSSGKQVAVPQSRSIPNETEDSYSEDSKLGDKIDTLPSSSTMPYSGTQEMLPILSPDLGHSISDEQWDPSRLHEVMKLQYSIPAGRNYIYLDQSSDGLALIAYMALQATRVICIVPDYSLDAYSRLLKSLTHASVHRLHTPEQFSHVSETIDPSSYNIFFIPSSQFSLGADVFALLSPDCIIHWGQPASAFYCSVLDSLPSTMQTCVILTGEDGFNGELYGTEPYTDSVLDACFSANSPFQLLCDASAKFLLEAHHSARNAYGSGSRITVSQLEANLLMRASGISTDLEQFEPRNLLPAGHYYIVLDKPHDYDFMALIAYVALDSAKVLCHIPNSKNLASYERLINLVTGIKVIVSSTVKNKHKVATRQLRSATNAVLLRSLIPDWCSFVRSSLVDSVIHRGIPKDLTKYMNDCRTKVQRSYLVLNKRQYSSIRRKLDSNHWIQEHPHIRASEFSRTGSSLNNLRNQLTSHV</sequence>
<protein>
    <submittedName>
        <fullName evidence="2">Uncharacterized protein</fullName>
    </submittedName>
</protein>